<sequence>MTASRRKRLGVLEQAHAEREEARIEALSSRAAQSMTPAELTALLGHMDCMDTREGRAAVRRLRAWGETVPEIRDAPDLGEAGRAWWERNVKARTPPDLPPSADALADLERYAGQWREVAARGDCPEQDAAEGLAALWAWWAALARALLGDLTAHEQTGKGGGLNDLEC</sequence>
<evidence type="ECO:0000313" key="2">
    <source>
        <dbReference type="Proteomes" id="UP000484842"/>
    </source>
</evidence>
<accession>A0A7X1TSU1</accession>
<gene>
    <name evidence="1" type="ORF">F8S09_14155</name>
</gene>
<comment type="caution">
    <text evidence="1">The sequence shown here is derived from an EMBL/GenBank/DDBJ whole genome shotgun (WGS) entry which is preliminary data.</text>
</comment>
<protein>
    <submittedName>
        <fullName evidence="1">Uncharacterized protein</fullName>
    </submittedName>
</protein>
<keyword evidence="2" id="KW-1185">Reference proteome</keyword>
<evidence type="ECO:0000313" key="1">
    <source>
        <dbReference type="EMBL" id="MPY67811.1"/>
    </source>
</evidence>
<dbReference type="Proteomes" id="UP000484842">
    <property type="component" value="Unassembled WGS sequence"/>
</dbReference>
<dbReference type="AlphaFoldDB" id="A0A7X1TSU1"/>
<dbReference type="RefSeq" id="WP_152872123.1">
    <property type="nucleotide sequence ID" value="NZ_WBSL01000009.1"/>
</dbReference>
<proteinExistence type="predicted"/>
<name>A0A7X1TSU1_9DEIO</name>
<reference evidence="1 2" key="1">
    <citation type="submission" date="2019-10" db="EMBL/GenBank/DDBJ databases">
        <title>Deinococcus sp. isolated from soil.</title>
        <authorList>
            <person name="Li Y."/>
            <person name="Wang J."/>
        </authorList>
    </citation>
    <scope>NUCLEOTIDE SEQUENCE [LARGE SCALE GENOMIC DNA]</scope>
    <source>
        <strain evidence="1 2">SDU3-2</strain>
    </source>
</reference>
<dbReference type="EMBL" id="WBSL01000009">
    <property type="protein sequence ID" value="MPY67811.1"/>
    <property type="molecule type" value="Genomic_DNA"/>
</dbReference>
<organism evidence="1 2">
    <name type="scientific">Deinococcus terrestris</name>
    <dbReference type="NCBI Taxonomy" id="2651870"/>
    <lineage>
        <taxon>Bacteria</taxon>
        <taxon>Thermotogati</taxon>
        <taxon>Deinococcota</taxon>
        <taxon>Deinococci</taxon>
        <taxon>Deinococcales</taxon>
        <taxon>Deinococcaceae</taxon>
        <taxon>Deinococcus</taxon>
    </lineage>
</organism>